<reference evidence="9" key="1">
    <citation type="journal article" date="2018" name="Nat. Microbiol.">
        <title>Leveraging single-cell genomics to expand the fungal tree of life.</title>
        <authorList>
            <person name="Ahrendt S.R."/>
            <person name="Quandt C.A."/>
            <person name="Ciobanu D."/>
            <person name="Clum A."/>
            <person name="Salamov A."/>
            <person name="Andreopoulos B."/>
            <person name="Cheng J.F."/>
            <person name="Woyke T."/>
            <person name="Pelin A."/>
            <person name="Henrissat B."/>
            <person name="Reynolds N.K."/>
            <person name="Benny G.L."/>
            <person name="Smith M.E."/>
            <person name="James T.Y."/>
            <person name="Grigoriev I.V."/>
        </authorList>
    </citation>
    <scope>NUCLEOTIDE SEQUENCE [LARGE SCALE GENOMIC DNA]</scope>
    <source>
        <strain evidence="9">Baker2002</strain>
    </source>
</reference>
<keyword evidence="9" id="KW-1185">Reference proteome</keyword>
<feature type="domain" description="Hyphally-regulated cell wall protein N-terminal" evidence="7">
    <location>
        <begin position="15"/>
        <end position="325"/>
    </location>
</feature>
<evidence type="ECO:0000313" key="8">
    <source>
        <dbReference type="EMBL" id="RKP30775.1"/>
    </source>
</evidence>
<evidence type="ECO:0000259" key="7">
    <source>
        <dbReference type="Pfam" id="PF11765"/>
    </source>
</evidence>
<evidence type="ECO:0000256" key="4">
    <source>
        <dbReference type="ARBA" id="ARBA00022729"/>
    </source>
</evidence>
<feature type="chain" id="PRO_5020669639" description="Hyphally-regulated cell wall protein N-terminal domain-containing protein" evidence="6">
    <location>
        <begin position="21"/>
        <end position="332"/>
    </location>
</feature>
<evidence type="ECO:0000256" key="3">
    <source>
        <dbReference type="ARBA" id="ARBA00022525"/>
    </source>
</evidence>
<dbReference type="EMBL" id="ML004452">
    <property type="protein sequence ID" value="RKP30775.1"/>
    <property type="molecule type" value="Genomic_DNA"/>
</dbReference>
<dbReference type="InterPro" id="IPR021031">
    <property type="entry name" value="Hyphal-reg_cell_wall_N"/>
</dbReference>
<evidence type="ECO:0000256" key="1">
    <source>
        <dbReference type="ARBA" id="ARBA00004191"/>
    </source>
</evidence>
<keyword evidence="2" id="KW-0134">Cell wall</keyword>
<protein>
    <recommendedName>
        <fullName evidence="7">Hyphally-regulated cell wall protein N-terminal domain-containing protein</fullName>
    </recommendedName>
</protein>
<comment type="subcellular location">
    <subcellularLocation>
        <location evidence="1">Secreted</location>
        <location evidence="1">Cell wall</location>
    </subcellularLocation>
</comment>
<evidence type="ECO:0000256" key="2">
    <source>
        <dbReference type="ARBA" id="ARBA00022512"/>
    </source>
</evidence>
<evidence type="ECO:0000256" key="5">
    <source>
        <dbReference type="ARBA" id="ARBA00023180"/>
    </source>
</evidence>
<dbReference type="Proteomes" id="UP000268321">
    <property type="component" value="Unassembled WGS sequence"/>
</dbReference>
<keyword evidence="5" id="KW-0325">Glycoprotein</keyword>
<gene>
    <name evidence="8" type="ORF">METBISCDRAFT_23009</name>
</gene>
<name>A0A4P9ZCZ5_9ASCO</name>
<feature type="signal peptide" evidence="6">
    <location>
        <begin position="1"/>
        <end position="20"/>
    </location>
</feature>
<dbReference type="Pfam" id="PF11765">
    <property type="entry name" value="Hyphal_reg_CWP"/>
    <property type="match status" value="1"/>
</dbReference>
<dbReference type="AlphaFoldDB" id="A0A4P9ZCZ5"/>
<sequence>MQRLALVWLAAPWLSAAVAALDISTNTINQASQDWASVDFPDINIGSNAYFSILDYENSFVKGSVKNKGGLYVSQTKTMGTVSFTVQGASFENEKDVVLSSFSTRELSYYRLDVARFVNSGSLYMGVTATYFDTAFQFRVSSEFVNTGKIVLRAEGRDRVQASLQRRDWSPIQNDGALCMYNVQWEQGADLAGKGCIYVGKNSLFQLNGASYSTSSDLSIYLADSTLILRLSTLFSTDVPTVTVYGFGNGNEILTYATMNTWSYDSTSGILTITNWGSSMKFNIGLNYDSSKFHTIAQWGAIQGIKYTGSAPNSAPESCSACLDAFPSTPTS</sequence>
<proteinExistence type="predicted"/>
<dbReference type="GO" id="GO:0009277">
    <property type="term" value="C:fungal-type cell wall"/>
    <property type="evidence" value="ECO:0007669"/>
    <property type="project" value="UniProtKB-ARBA"/>
</dbReference>
<organism evidence="8 9">
    <name type="scientific">Metschnikowia bicuspidata</name>
    <dbReference type="NCBI Taxonomy" id="27322"/>
    <lineage>
        <taxon>Eukaryota</taxon>
        <taxon>Fungi</taxon>
        <taxon>Dikarya</taxon>
        <taxon>Ascomycota</taxon>
        <taxon>Saccharomycotina</taxon>
        <taxon>Pichiomycetes</taxon>
        <taxon>Metschnikowiaceae</taxon>
        <taxon>Metschnikowia</taxon>
    </lineage>
</organism>
<evidence type="ECO:0000256" key="6">
    <source>
        <dbReference type="SAM" id="SignalP"/>
    </source>
</evidence>
<evidence type="ECO:0000313" key="9">
    <source>
        <dbReference type="Proteomes" id="UP000268321"/>
    </source>
</evidence>
<accession>A0A4P9ZCZ5</accession>
<dbReference type="OrthoDB" id="4022214at2759"/>
<keyword evidence="4 6" id="KW-0732">Signal</keyword>
<keyword evidence="3" id="KW-0964">Secreted</keyword>